<organism evidence="4">
    <name type="scientific">Caenorhabditis brenneri</name>
    <name type="common">Nematode worm</name>
    <dbReference type="NCBI Taxonomy" id="135651"/>
    <lineage>
        <taxon>Eukaryota</taxon>
        <taxon>Metazoa</taxon>
        <taxon>Ecdysozoa</taxon>
        <taxon>Nematoda</taxon>
        <taxon>Chromadorea</taxon>
        <taxon>Rhabditida</taxon>
        <taxon>Rhabditina</taxon>
        <taxon>Rhabditomorpha</taxon>
        <taxon>Rhabditoidea</taxon>
        <taxon>Rhabditidae</taxon>
        <taxon>Peloderinae</taxon>
        <taxon>Caenorhabditis</taxon>
    </lineage>
</organism>
<dbReference type="AlphaFoldDB" id="G0PC25"/>
<dbReference type="HOGENOM" id="CLU_2471058_0_0_1"/>
<accession>G0PC25</accession>
<keyword evidence="4" id="KW-1185">Reference proteome</keyword>
<sequence length="88" mass="9277">MIRKTTIFFLFLALLAIAHAADPENNTDTGTSGVGKSGGDIAKPTLAPEHHEPEKEEKPVSDEKKPTNNTASAAQYAFGASLVLLATL</sequence>
<evidence type="ECO:0000313" key="3">
    <source>
        <dbReference type="EMBL" id="EGT50913.1"/>
    </source>
</evidence>
<feature type="signal peptide" evidence="2">
    <location>
        <begin position="1"/>
        <end position="20"/>
    </location>
</feature>
<dbReference type="Proteomes" id="UP000008068">
    <property type="component" value="Unassembled WGS sequence"/>
</dbReference>
<reference evidence="4" key="1">
    <citation type="submission" date="2011-07" db="EMBL/GenBank/DDBJ databases">
        <authorList>
            <consortium name="Caenorhabditis brenneri Sequencing and Analysis Consortium"/>
            <person name="Wilson R.K."/>
        </authorList>
    </citation>
    <scope>NUCLEOTIDE SEQUENCE [LARGE SCALE GENOMIC DNA]</scope>
    <source>
        <strain evidence="4">PB2801</strain>
    </source>
</reference>
<keyword evidence="2" id="KW-0732">Signal</keyword>
<dbReference type="EMBL" id="GL380228">
    <property type="protein sequence ID" value="EGT50913.1"/>
    <property type="molecule type" value="Genomic_DNA"/>
</dbReference>
<evidence type="ECO:0000256" key="2">
    <source>
        <dbReference type="SAM" id="SignalP"/>
    </source>
</evidence>
<protein>
    <submittedName>
        <fullName evidence="3">Uncharacterized protein</fullName>
    </submittedName>
</protein>
<name>G0PC25_CAEBE</name>
<feature type="compositionally biased region" description="Basic and acidic residues" evidence="1">
    <location>
        <begin position="48"/>
        <end position="66"/>
    </location>
</feature>
<proteinExistence type="predicted"/>
<gene>
    <name evidence="3" type="ORF">CAEBREN_11852</name>
</gene>
<dbReference type="InParanoid" id="G0PC25"/>
<feature type="region of interest" description="Disordered" evidence="1">
    <location>
        <begin position="22"/>
        <end position="71"/>
    </location>
</feature>
<feature type="chain" id="PRO_5003406719" evidence="2">
    <location>
        <begin position="21"/>
        <end position="88"/>
    </location>
</feature>
<evidence type="ECO:0000256" key="1">
    <source>
        <dbReference type="SAM" id="MobiDB-lite"/>
    </source>
</evidence>
<evidence type="ECO:0000313" key="4">
    <source>
        <dbReference type="Proteomes" id="UP000008068"/>
    </source>
</evidence>